<keyword evidence="8" id="KW-0539">Nucleus</keyword>
<dbReference type="SUPFAM" id="SSF57716">
    <property type="entry name" value="Glucocorticoid receptor-like (DNA-binding domain)"/>
    <property type="match status" value="1"/>
</dbReference>
<dbReference type="Pfam" id="PF00105">
    <property type="entry name" value="zf-C4"/>
    <property type="match status" value="1"/>
</dbReference>
<evidence type="ECO:0000256" key="9">
    <source>
        <dbReference type="SAM" id="Phobius"/>
    </source>
</evidence>
<proteinExistence type="predicted"/>
<comment type="caution">
    <text evidence="11">The sequence shown here is derived from an EMBL/GenBank/DDBJ whole genome shotgun (WGS) entry which is preliminary data.</text>
</comment>
<evidence type="ECO:0000256" key="1">
    <source>
        <dbReference type="ARBA" id="ARBA00022723"/>
    </source>
</evidence>
<dbReference type="Pfam" id="PF00104">
    <property type="entry name" value="Hormone_recep"/>
    <property type="match status" value="1"/>
</dbReference>
<dbReference type="PANTHER" id="PTHR46011">
    <property type="entry name" value="NUCLEAR HORMONE RECEPTOR FAMILY MEMBER NHR-86-RELATED"/>
    <property type="match status" value="1"/>
</dbReference>
<dbReference type="EMBL" id="BTSX01000004">
    <property type="protein sequence ID" value="GMS92639.1"/>
    <property type="molecule type" value="Genomic_DNA"/>
</dbReference>
<dbReference type="Gene3D" id="3.30.50.10">
    <property type="entry name" value="Erythroid Transcription Factor GATA-1, subunit A"/>
    <property type="match status" value="1"/>
</dbReference>
<accession>A0AAV5TEU0</accession>
<dbReference type="SUPFAM" id="SSF48508">
    <property type="entry name" value="Nuclear receptor ligand-binding domain"/>
    <property type="match status" value="1"/>
</dbReference>
<dbReference type="InterPro" id="IPR000536">
    <property type="entry name" value="Nucl_hrmn_rcpt_lig-bd"/>
</dbReference>
<evidence type="ECO:0000313" key="11">
    <source>
        <dbReference type="EMBL" id="GMS92639.1"/>
    </source>
</evidence>
<keyword evidence="4" id="KW-0805">Transcription regulation</keyword>
<gene>
    <name evidence="11" type="ORF">PENTCL1PPCAC_14814</name>
</gene>
<feature type="non-terminal residue" evidence="11">
    <location>
        <position position="1"/>
    </location>
</feature>
<dbReference type="Gene3D" id="1.10.565.10">
    <property type="entry name" value="Retinoid X Receptor"/>
    <property type="match status" value="1"/>
</dbReference>
<name>A0AAV5TEU0_9BILA</name>
<keyword evidence="1" id="KW-0479">Metal-binding</keyword>
<keyword evidence="5" id="KW-0238">DNA-binding</keyword>
<evidence type="ECO:0000259" key="10">
    <source>
        <dbReference type="PROSITE" id="PS51843"/>
    </source>
</evidence>
<dbReference type="InterPro" id="IPR001628">
    <property type="entry name" value="Znf_hrmn_rcpt"/>
</dbReference>
<dbReference type="SMART" id="SM00430">
    <property type="entry name" value="HOLI"/>
    <property type="match status" value="1"/>
</dbReference>
<evidence type="ECO:0000256" key="3">
    <source>
        <dbReference type="ARBA" id="ARBA00022833"/>
    </source>
</evidence>
<organism evidence="11 12">
    <name type="scientific">Pristionchus entomophagus</name>
    <dbReference type="NCBI Taxonomy" id="358040"/>
    <lineage>
        <taxon>Eukaryota</taxon>
        <taxon>Metazoa</taxon>
        <taxon>Ecdysozoa</taxon>
        <taxon>Nematoda</taxon>
        <taxon>Chromadorea</taxon>
        <taxon>Rhabditida</taxon>
        <taxon>Rhabditina</taxon>
        <taxon>Diplogasteromorpha</taxon>
        <taxon>Diplogasteroidea</taxon>
        <taxon>Neodiplogasteridae</taxon>
        <taxon>Pristionchus</taxon>
    </lineage>
</organism>
<evidence type="ECO:0000256" key="2">
    <source>
        <dbReference type="ARBA" id="ARBA00022771"/>
    </source>
</evidence>
<dbReference type="GO" id="GO:0003700">
    <property type="term" value="F:DNA-binding transcription factor activity"/>
    <property type="evidence" value="ECO:0007669"/>
    <property type="project" value="InterPro"/>
</dbReference>
<keyword evidence="9" id="KW-1133">Transmembrane helix</keyword>
<dbReference type="PROSITE" id="PS51843">
    <property type="entry name" value="NR_LBD"/>
    <property type="match status" value="1"/>
</dbReference>
<keyword evidence="9" id="KW-0472">Membrane</keyword>
<evidence type="ECO:0000256" key="8">
    <source>
        <dbReference type="ARBA" id="ARBA00023242"/>
    </source>
</evidence>
<evidence type="ECO:0000256" key="6">
    <source>
        <dbReference type="ARBA" id="ARBA00023163"/>
    </source>
</evidence>
<evidence type="ECO:0000256" key="7">
    <source>
        <dbReference type="ARBA" id="ARBA00023170"/>
    </source>
</evidence>
<dbReference type="GO" id="GO:0005634">
    <property type="term" value="C:nucleus"/>
    <property type="evidence" value="ECO:0007669"/>
    <property type="project" value="TreeGrafter"/>
</dbReference>
<dbReference type="InterPro" id="IPR013088">
    <property type="entry name" value="Znf_NHR/GATA"/>
</dbReference>
<dbReference type="Proteomes" id="UP001432027">
    <property type="component" value="Unassembled WGS sequence"/>
</dbReference>
<keyword evidence="6" id="KW-0804">Transcription</keyword>
<evidence type="ECO:0000256" key="4">
    <source>
        <dbReference type="ARBA" id="ARBA00023015"/>
    </source>
</evidence>
<feature type="transmembrane region" description="Helical" evidence="9">
    <location>
        <begin position="117"/>
        <end position="137"/>
    </location>
</feature>
<dbReference type="GO" id="GO:0043565">
    <property type="term" value="F:sequence-specific DNA binding"/>
    <property type="evidence" value="ECO:0007669"/>
    <property type="project" value="InterPro"/>
</dbReference>
<dbReference type="GO" id="GO:0008270">
    <property type="term" value="F:zinc ion binding"/>
    <property type="evidence" value="ECO:0007669"/>
    <property type="project" value="UniProtKB-KW"/>
</dbReference>
<keyword evidence="2" id="KW-0863">Zinc-finger</keyword>
<keyword evidence="7" id="KW-0675">Receptor</keyword>
<evidence type="ECO:0000313" key="12">
    <source>
        <dbReference type="Proteomes" id="UP001432027"/>
    </source>
</evidence>
<keyword evidence="3" id="KW-0862">Zinc</keyword>
<protein>
    <recommendedName>
        <fullName evidence="10">NR LBD domain-containing protein</fullName>
    </recommendedName>
</protein>
<sequence>ASVNPLASLEPSLPLPCLYRFTASSSPCFTCFLITLAHITITLRSIGTDLAEYFLALQWSTLDKTRESVGSVALKPIALTLVWNRAELALLSSKGLFFSVESTFVARAPAVAPSAKVGYILCSFCSFLLSILFFVVVSKFQKSEKNGENFIFNSFAGNEENVFDYWFSYAYIRHTCRRCRFEKCLAVGMNKDSVPTAPNYITKDADWNKPKSSVESESASEASSWNSRFLDKVMDQYRILEQSAVKSDEDVMTAALGDKLQRRNDHLPATIVLFNQCARASHQAMIDFTTNCFPDINELDDTDKWLVIKNFITARFIFDGVHRAQKIFPGNDRIFMVTFHTFVDIDNMEYYLSDLDKVYDKQHTLNTMRQMTNKCTSEWLGPLLTRAAIDDVETAAVYGLLCCPSYLSKASPRVMEVCYKYHLRIFQELHQHYRRTGRTEYSSRVAHLTSILLCVQAAIQRLKEDMQIYRLLDVYGGDELVFNIVK</sequence>
<dbReference type="InterPro" id="IPR035500">
    <property type="entry name" value="NHR-like_dom_sf"/>
</dbReference>
<evidence type="ECO:0000256" key="5">
    <source>
        <dbReference type="ARBA" id="ARBA00023125"/>
    </source>
</evidence>
<keyword evidence="12" id="KW-1185">Reference proteome</keyword>
<dbReference type="AlphaFoldDB" id="A0AAV5TEU0"/>
<dbReference type="PANTHER" id="PTHR46011:SF6">
    <property type="entry name" value="HIGH ZINC ACTIVATED NUCLEAR RECEPTOR PROTEIN"/>
    <property type="match status" value="1"/>
</dbReference>
<feature type="domain" description="NR LBD" evidence="10">
    <location>
        <begin position="229"/>
        <end position="486"/>
    </location>
</feature>
<keyword evidence="9" id="KW-0812">Transmembrane</keyword>
<reference evidence="11" key="1">
    <citation type="submission" date="2023-10" db="EMBL/GenBank/DDBJ databases">
        <title>Genome assembly of Pristionchus species.</title>
        <authorList>
            <person name="Yoshida K."/>
            <person name="Sommer R.J."/>
        </authorList>
    </citation>
    <scope>NUCLEOTIDE SEQUENCE</scope>
    <source>
        <strain evidence="11">RS0144</strain>
    </source>
</reference>